<comment type="caution">
    <text evidence="8">The sequence shown here is derived from an EMBL/GenBank/DDBJ whole genome shotgun (WGS) entry which is preliminary data.</text>
</comment>
<evidence type="ECO:0000256" key="1">
    <source>
        <dbReference type="ARBA" id="ARBA00023157"/>
    </source>
</evidence>
<feature type="compositionally biased region" description="Polar residues" evidence="4">
    <location>
        <begin position="589"/>
        <end position="613"/>
    </location>
</feature>
<keyword evidence="9" id="KW-1185">Reference proteome</keyword>
<dbReference type="EMBL" id="JAIWYP010000009">
    <property type="protein sequence ID" value="KAH3772542.1"/>
    <property type="molecule type" value="Genomic_DNA"/>
</dbReference>
<dbReference type="InterPro" id="IPR000742">
    <property type="entry name" value="EGF"/>
</dbReference>
<dbReference type="SMART" id="SM00179">
    <property type="entry name" value="EGF_CA"/>
    <property type="match status" value="2"/>
</dbReference>
<accession>A0A9D4E2E9</accession>
<reference evidence="8" key="1">
    <citation type="journal article" date="2019" name="bioRxiv">
        <title>The Genome of the Zebra Mussel, Dreissena polymorpha: A Resource for Invasive Species Research.</title>
        <authorList>
            <person name="McCartney M.A."/>
            <person name="Auch B."/>
            <person name="Kono T."/>
            <person name="Mallez S."/>
            <person name="Zhang Y."/>
            <person name="Obille A."/>
            <person name="Becker A."/>
            <person name="Abrahante J.E."/>
            <person name="Garbe J."/>
            <person name="Badalamenti J.P."/>
            <person name="Herman A."/>
            <person name="Mangelson H."/>
            <person name="Liachko I."/>
            <person name="Sullivan S."/>
            <person name="Sone E.D."/>
            <person name="Koren S."/>
            <person name="Silverstein K.A.T."/>
            <person name="Beckman K.B."/>
            <person name="Gohl D.M."/>
        </authorList>
    </citation>
    <scope>NUCLEOTIDE SEQUENCE</scope>
    <source>
        <strain evidence="8">Duluth1</strain>
        <tissue evidence="8">Whole animal</tissue>
    </source>
</reference>
<evidence type="ECO:0000256" key="4">
    <source>
        <dbReference type="SAM" id="MobiDB-lite"/>
    </source>
</evidence>
<dbReference type="InterPro" id="IPR051830">
    <property type="entry name" value="NOTCH_homolog"/>
</dbReference>
<feature type="domain" description="EGF-like" evidence="7">
    <location>
        <begin position="484"/>
        <end position="521"/>
    </location>
</feature>
<feature type="transmembrane region" description="Helical" evidence="5">
    <location>
        <begin position="544"/>
        <end position="564"/>
    </location>
</feature>
<dbReference type="PROSITE" id="PS01186">
    <property type="entry name" value="EGF_2"/>
    <property type="match status" value="1"/>
</dbReference>
<feature type="disulfide bond" evidence="2">
    <location>
        <begin position="88"/>
        <end position="105"/>
    </location>
</feature>
<feature type="disulfide bond" evidence="3">
    <location>
        <begin position="511"/>
        <end position="520"/>
    </location>
</feature>
<evidence type="ECO:0000313" key="9">
    <source>
        <dbReference type="Proteomes" id="UP000828390"/>
    </source>
</evidence>
<dbReference type="InterPro" id="IPR035914">
    <property type="entry name" value="Sperma_CUB_dom_sf"/>
</dbReference>
<feature type="region of interest" description="Disordered" evidence="4">
    <location>
        <begin position="582"/>
        <end position="616"/>
    </location>
</feature>
<dbReference type="AlphaFoldDB" id="A0A9D4E2E9"/>
<protein>
    <submittedName>
        <fullName evidence="8">Uncharacterized protein</fullName>
    </submittedName>
</protein>
<dbReference type="Pfam" id="PF00431">
    <property type="entry name" value="CUB"/>
    <property type="match status" value="1"/>
</dbReference>
<comment type="caution">
    <text evidence="3">Lacks conserved residue(s) required for the propagation of feature annotation.</text>
</comment>
<evidence type="ECO:0000256" key="2">
    <source>
        <dbReference type="PROSITE-ProRule" id="PRU00059"/>
    </source>
</evidence>
<dbReference type="SMART" id="SM00042">
    <property type="entry name" value="CUB"/>
    <property type="match status" value="2"/>
</dbReference>
<dbReference type="InterPro" id="IPR001881">
    <property type="entry name" value="EGF-like_Ca-bd_dom"/>
</dbReference>
<dbReference type="Gene3D" id="2.10.25.10">
    <property type="entry name" value="Laminin"/>
    <property type="match status" value="2"/>
</dbReference>
<dbReference type="InterPro" id="IPR000859">
    <property type="entry name" value="CUB_dom"/>
</dbReference>
<sequence>MQSWNATLINTSCTTPGVAICRAQAKAFEGKQVSEVIITDASGSIDLFCVGGSNYSHGQLLVHQFRASSGHRIVFEFHNYDIEWQEDCLYDFLETRGMVADRRLCGLSAVGTVFVSVGNNASVVFSADDDKSACGFNLSWNTLNANSALPLQYTTDTNQTGVVQTLNFPNAFPDTLEGCVDIDTKDNYRIILEITNISFSNDIHGKHVLNITSASGGYIKAFTAGARFSDLTESERLFVADDGARLCVHAERLSAGEGFRAQFEMVPKNETNLKVNIALQPNEWQTISTILYPTEVPTDLTQTTVISTALGYSLIVSLNILADPDDQRCVNASLHVFDTSIDASGVSLATFTCKVVLETGANVKFSSFLNSLTLVLFSGNQGNSTPHFHYYGNVTTVKDDTYIEKTRNVSGTLDRCPTCQNGGNCTETGSERFRCACSSPFTGLFCQTTHCELSPCLNGTCSHDDAGFTCTCFPGYGGKRCQMDLAVCGRKFCSGRGQCNISTNDTISCLCAIEYKGETCMELVQYVTSKTEETIGQKLLKEPIWIGLIVIINLILFFVVACIVRRKCGTRILEILPSWKSPVSSPKVENSSPNATERSVSVSMETSRHTGTPLSGRPSVSIITAHVHNIN</sequence>
<dbReference type="SUPFAM" id="SSF57196">
    <property type="entry name" value="EGF/Laminin"/>
    <property type="match status" value="2"/>
</dbReference>
<feature type="non-terminal residue" evidence="8">
    <location>
        <position position="1"/>
    </location>
</feature>
<proteinExistence type="predicted"/>
<dbReference type="CDD" id="cd00041">
    <property type="entry name" value="CUB"/>
    <property type="match status" value="1"/>
</dbReference>
<dbReference type="Gene3D" id="2.60.120.290">
    <property type="entry name" value="Spermadhesin, CUB domain"/>
    <property type="match status" value="1"/>
</dbReference>
<dbReference type="PROSITE" id="PS00022">
    <property type="entry name" value="EGF_1"/>
    <property type="match status" value="2"/>
</dbReference>
<dbReference type="PROSITE" id="PS01180">
    <property type="entry name" value="CUB"/>
    <property type="match status" value="1"/>
</dbReference>
<organism evidence="8 9">
    <name type="scientific">Dreissena polymorpha</name>
    <name type="common">Zebra mussel</name>
    <name type="synonym">Mytilus polymorpha</name>
    <dbReference type="NCBI Taxonomy" id="45954"/>
    <lineage>
        <taxon>Eukaryota</taxon>
        <taxon>Metazoa</taxon>
        <taxon>Spiralia</taxon>
        <taxon>Lophotrochozoa</taxon>
        <taxon>Mollusca</taxon>
        <taxon>Bivalvia</taxon>
        <taxon>Autobranchia</taxon>
        <taxon>Heteroconchia</taxon>
        <taxon>Euheterodonta</taxon>
        <taxon>Imparidentia</taxon>
        <taxon>Neoheterodontei</taxon>
        <taxon>Myida</taxon>
        <taxon>Dreissenoidea</taxon>
        <taxon>Dreissenidae</taxon>
        <taxon>Dreissena</taxon>
    </lineage>
</organism>
<evidence type="ECO:0000256" key="3">
    <source>
        <dbReference type="PROSITE-ProRule" id="PRU00076"/>
    </source>
</evidence>
<name>A0A9D4E2E9_DREPO</name>
<feature type="domain" description="EGF-like" evidence="7">
    <location>
        <begin position="447"/>
        <end position="482"/>
    </location>
</feature>
<feature type="domain" description="EGF-like" evidence="7">
    <location>
        <begin position="412"/>
        <end position="444"/>
    </location>
</feature>
<reference evidence="8" key="2">
    <citation type="submission" date="2020-11" db="EMBL/GenBank/DDBJ databases">
        <authorList>
            <person name="McCartney M.A."/>
            <person name="Auch B."/>
            <person name="Kono T."/>
            <person name="Mallez S."/>
            <person name="Becker A."/>
            <person name="Gohl D.M."/>
            <person name="Silverstein K.A.T."/>
            <person name="Koren S."/>
            <person name="Bechman K.B."/>
            <person name="Herman A."/>
            <person name="Abrahante J.E."/>
            <person name="Garbe J."/>
        </authorList>
    </citation>
    <scope>NUCLEOTIDE SEQUENCE</scope>
    <source>
        <strain evidence="8">Duluth1</strain>
        <tissue evidence="8">Whole animal</tissue>
    </source>
</reference>
<evidence type="ECO:0000313" key="8">
    <source>
        <dbReference type="EMBL" id="KAH3772542.1"/>
    </source>
</evidence>
<gene>
    <name evidence="8" type="ORF">DPMN_173883</name>
</gene>
<dbReference type="SUPFAM" id="SSF49854">
    <property type="entry name" value="Spermadhesin, CUB domain"/>
    <property type="match status" value="1"/>
</dbReference>
<keyword evidence="5" id="KW-1133">Transmembrane helix</keyword>
<dbReference type="PANTHER" id="PTHR24033">
    <property type="entry name" value="EGF-LIKE DOMAIN-CONTAINING PROTEIN"/>
    <property type="match status" value="1"/>
</dbReference>
<feature type="disulfide bond" evidence="3">
    <location>
        <begin position="451"/>
        <end position="461"/>
    </location>
</feature>
<keyword evidence="3" id="KW-0245">EGF-like domain</keyword>
<keyword evidence="5" id="KW-0472">Membrane</keyword>
<dbReference type="PROSITE" id="PS50026">
    <property type="entry name" value="EGF_3"/>
    <property type="match status" value="3"/>
</dbReference>
<keyword evidence="5" id="KW-0812">Transmembrane</keyword>
<evidence type="ECO:0000259" key="6">
    <source>
        <dbReference type="PROSITE" id="PS01180"/>
    </source>
</evidence>
<dbReference type="CDD" id="cd00054">
    <property type="entry name" value="EGF_CA"/>
    <property type="match status" value="1"/>
</dbReference>
<evidence type="ECO:0000259" key="7">
    <source>
        <dbReference type="PROSITE" id="PS50026"/>
    </source>
</evidence>
<evidence type="ECO:0000256" key="5">
    <source>
        <dbReference type="SAM" id="Phobius"/>
    </source>
</evidence>
<feature type="disulfide bond" evidence="3">
    <location>
        <begin position="472"/>
        <end position="481"/>
    </location>
</feature>
<dbReference type="GO" id="GO:0005509">
    <property type="term" value="F:calcium ion binding"/>
    <property type="evidence" value="ECO:0007669"/>
    <property type="project" value="InterPro"/>
</dbReference>
<keyword evidence="1 3" id="KW-1015">Disulfide bond</keyword>
<dbReference type="Proteomes" id="UP000828390">
    <property type="component" value="Unassembled WGS sequence"/>
</dbReference>
<dbReference type="SMART" id="SM00181">
    <property type="entry name" value="EGF"/>
    <property type="match status" value="3"/>
</dbReference>
<feature type="domain" description="CUB" evidence="6">
    <location>
        <begin position="21"/>
        <end position="143"/>
    </location>
</feature>
<dbReference type="PANTHER" id="PTHR24033:SF151">
    <property type="entry name" value="NOTCH 2"/>
    <property type="match status" value="1"/>
</dbReference>